<dbReference type="EMBL" id="HBUF01434824">
    <property type="protein sequence ID" value="CAG6742361.1"/>
    <property type="molecule type" value="Transcribed_RNA"/>
</dbReference>
<name>A0A8D9B6G5_9HEMI</name>
<organism evidence="1">
    <name type="scientific">Cacopsylla melanoneura</name>
    <dbReference type="NCBI Taxonomy" id="428564"/>
    <lineage>
        <taxon>Eukaryota</taxon>
        <taxon>Metazoa</taxon>
        <taxon>Ecdysozoa</taxon>
        <taxon>Arthropoda</taxon>
        <taxon>Hexapoda</taxon>
        <taxon>Insecta</taxon>
        <taxon>Pterygota</taxon>
        <taxon>Neoptera</taxon>
        <taxon>Paraneoptera</taxon>
        <taxon>Hemiptera</taxon>
        <taxon>Sternorrhyncha</taxon>
        <taxon>Psylloidea</taxon>
        <taxon>Psyllidae</taxon>
        <taxon>Psyllinae</taxon>
        <taxon>Cacopsylla</taxon>
    </lineage>
</organism>
<dbReference type="EMBL" id="HBUF01276846">
    <property type="protein sequence ID" value="CAG6686509.1"/>
    <property type="molecule type" value="Transcribed_RNA"/>
</dbReference>
<proteinExistence type="predicted"/>
<protein>
    <submittedName>
        <fullName evidence="1">Uncharacterized protein</fullName>
    </submittedName>
</protein>
<reference evidence="1" key="1">
    <citation type="submission" date="2021-05" db="EMBL/GenBank/DDBJ databases">
        <authorList>
            <person name="Alioto T."/>
            <person name="Alioto T."/>
            <person name="Gomez Garrido J."/>
        </authorList>
    </citation>
    <scope>NUCLEOTIDE SEQUENCE</scope>
</reference>
<evidence type="ECO:0000313" key="1">
    <source>
        <dbReference type="EMBL" id="CAG6778985.1"/>
    </source>
</evidence>
<dbReference type="EMBL" id="HBUF01612183">
    <property type="protein sequence ID" value="CAG6778985.1"/>
    <property type="molecule type" value="Transcribed_RNA"/>
</dbReference>
<dbReference type="AlphaFoldDB" id="A0A8D9B6G5"/>
<sequence>MDRDYLEELIDVVLEIPPPPIRHGRGPARPRVNALTHFSDAEFRDRYRFDKDTVHHILGEIRGRILNPRNRRGLPLSPMDQLLIFLRFCATGCFQVSRYPIFSYLFIFNNKK</sequence>
<dbReference type="EMBL" id="HBUF01100975">
    <property type="protein sequence ID" value="CAG6638032.1"/>
    <property type="molecule type" value="Transcribed_RNA"/>
</dbReference>
<accession>A0A8D9B6G5</accession>